<dbReference type="Proteomes" id="UP001187415">
    <property type="component" value="Unassembled WGS sequence"/>
</dbReference>
<dbReference type="EMBL" id="JAUPFM010000002">
    <property type="protein sequence ID" value="KAK2859290.1"/>
    <property type="molecule type" value="Genomic_DNA"/>
</dbReference>
<keyword evidence="2" id="KW-1185">Reference proteome</keyword>
<dbReference type="AlphaFoldDB" id="A0AA88T351"/>
<name>A0AA88T351_CHASR</name>
<protein>
    <submittedName>
        <fullName evidence="1">Uncharacterized protein</fullName>
    </submittedName>
</protein>
<organism evidence="1 2">
    <name type="scientific">Channa striata</name>
    <name type="common">Snakehead murrel</name>
    <name type="synonym">Ophicephalus striatus</name>
    <dbReference type="NCBI Taxonomy" id="64152"/>
    <lineage>
        <taxon>Eukaryota</taxon>
        <taxon>Metazoa</taxon>
        <taxon>Chordata</taxon>
        <taxon>Craniata</taxon>
        <taxon>Vertebrata</taxon>
        <taxon>Euteleostomi</taxon>
        <taxon>Actinopterygii</taxon>
        <taxon>Neopterygii</taxon>
        <taxon>Teleostei</taxon>
        <taxon>Neoteleostei</taxon>
        <taxon>Acanthomorphata</taxon>
        <taxon>Anabantaria</taxon>
        <taxon>Anabantiformes</taxon>
        <taxon>Channoidei</taxon>
        <taxon>Channidae</taxon>
        <taxon>Channa</taxon>
    </lineage>
</organism>
<accession>A0AA88T351</accession>
<evidence type="ECO:0000313" key="2">
    <source>
        <dbReference type="Proteomes" id="UP001187415"/>
    </source>
</evidence>
<sequence>MPSNAQRVEVLVSTALIIGSNNFGRLPAWTASLIRVARHLRSDHARRKKFYRLLQRKLMFHKVGLREGNCFQPTYVYPKEVKMMMRSVFPEDICDYPDPCHDQVYFVTVEDLHEVEVS</sequence>
<reference evidence="1" key="1">
    <citation type="submission" date="2023-07" db="EMBL/GenBank/DDBJ databases">
        <title>Chromosome-level Genome Assembly of Striped Snakehead (Channa striata).</title>
        <authorList>
            <person name="Liu H."/>
        </authorList>
    </citation>
    <scope>NUCLEOTIDE SEQUENCE</scope>
    <source>
        <strain evidence="1">Gz</strain>
        <tissue evidence="1">Muscle</tissue>
    </source>
</reference>
<evidence type="ECO:0000313" key="1">
    <source>
        <dbReference type="EMBL" id="KAK2859290.1"/>
    </source>
</evidence>
<gene>
    <name evidence="1" type="ORF">Q5P01_003910</name>
</gene>
<proteinExistence type="predicted"/>
<comment type="caution">
    <text evidence="1">The sequence shown here is derived from an EMBL/GenBank/DDBJ whole genome shotgun (WGS) entry which is preliminary data.</text>
</comment>